<name>A0ACC2FX34_DALPE</name>
<organism evidence="1 2">
    <name type="scientific">Dallia pectoralis</name>
    <name type="common">Alaska blackfish</name>
    <dbReference type="NCBI Taxonomy" id="75939"/>
    <lineage>
        <taxon>Eukaryota</taxon>
        <taxon>Metazoa</taxon>
        <taxon>Chordata</taxon>
        <taxon>Craniata</taxon>
        <taxon>Vertebrata</taxon>
        <taxon>Euteleostomi</taxon>
        <taxon>Actinopterygii</taxon>
        <taxon>Neopterygii</taxon>
        <taxon>Teleostei</taxon>
        <taxon>Protacanthopterygii</taxon>
        <taxon>Esociformes</taxon>
        <taxon>Umbridae</taxon>
        <taxon>Dallia</taxon>
    </lineage>
</organism>
<dbReference type="Proteomes" id="UP001157502">
    <property type="component" value="Chromosome 21"/>
</dbReference>
<protein>
    <submittedName>
        <fullName evidence="1">Uncharacterized protein</fullName>
    </submittedName>
</protein>
<comment type="caution">
    <text evidence="1">The sequence shown here is derived from an EMBL/GenBank/DDBJ whole genome shotgun (WGS) entry which is preliminary data.</text>
</comment>
<proteinExistence type="predicted"/>
<dbReference type="EMBL" id="CM055748">
    <property type="protein sequence ID" value="KAJ7995795.1"/>
    <property type="molecule type" value="Genomic_DNA"/>
</dbReference>
<sequence>MRDPVFTGTAMAYHPFHAHRPTDFPMSAFLAAAQPSFFPTLSLPPGALTKPLSDHLVGAADAGLHPALSHHHQAAHLRSLKSLEPEEEVEDDPKVTLEAKDLWDQFHKIGTEMVITKSGRRMFPPFKVRINGLDKKAKYILLMDIVSADDCRYKFHNSRWMVAGKADPEMPKRMYIHPDSPATGEQWMAKPVAFHKLKLTNNISDKHGFTILNSMHKYQPRFHIVRANDILKLPYSTFRTYVFPETDFIAVTAYQNDKITQLKIDNNPFAKGFRDTGNGRREKREPFNSRKQLTLPSLRMYEDQCKTDRDGGDSDASSSELTTGRGASHSPVGSKPSPIRFSRISRDDKTCTDSEQELEHQDGRCTASTSPGADPPSPFSPIRCEDPVKDKSSLDKKHHYPESRKPNESIFSIRNHEKEDKTESRHRKDPTDPSDKDTTDSGGISATNEGFSPLMIQTESPSHFSATHLQSLALSGLQSQQFFNPLNAGQMLFHPGQFAMGPGAFSAMGMGHLLASVSGTSGMETGSLSAQGTGGTPNPFPFHLSQHMLASQGIPMPTFGGLFPYPYTYMAAAAAAASALPGSTTASSLSRNPFLTSSRPRLRFNPYHIPVSMAQNTGLLATGLSGGLNLGSDSSKSGSRETSPVPEHLNHKAGSGHRTTSPKSMKDSINELQNIQRLVSGLESQRETN</sequence>
<evidence type="ECO:0000313" key="1">
    <source>
        <dbReference type="EMBL" id="KAJ7995795.1"/>
    </source>
</evidence>
<gene>
    <name evidence="1" type="ORF">DPEC_G00248300</name>
</gene>
<accession>A0ACC2FX34</accession>
<reference evidence="1" key="1">
    <citation type="submission" date="2021-05" db="EMBL/GenBank/DDBJ databases">
        <authorList>
            <person name="Pan Q."/>
            <person name="Jouanno E."/>
            <person name="Zahm M."/>
            <person name="Klopp C."/>
            <person name="Cabau C."/>
            <person name="Louis A."/>
            <person name="Berthelot C."/>
            <person name="Parey E."/>
            <person name="Roest Crollius H."/>
            <person name="Montfort J."/>
            <person name="Robinson-Rechavi M."/>
            <person name="Bouchez O."/>
            <person name="Lampietro C."/>
            <person name="Lopez Roques C."/>
            <person name="Donnadieu C."/>
            <person name="Postlethwait J."/>
            <person name="Bobe J."/>
            <person name="Dillon D."/>
            <person name="Chandos A."/>
            <person name="von Hippel F."/>
            <person name="Guiguen Y."/>
        </authorList>
    </citation>
    <scope>NUCLEOTIDE SEQUENCE</scope>
    <source>
        <strain evidence="1">YG-Jan2019</strain>
    </source>
</reference>
<evidence type="ECO:0000313" key="2">
    <source>
        <dbReference type="Proteomes" id="UP001157502"/>
    </source>
</evidence>
<keyword evidence="2" id="KW-1185">Reference proteome</keyword>